<evidence type="ECO:0000256" key="1">
    <source>
        <dbReference type="ARBA" id="ARBA00043967"/>
    </source>
</evidence>
<proteinExistence type="inferred from homology"/>
<evidence type="ECO:0000259" key="3">
    <source>
        <dbReference type="Pfam" id="PF19295"/>
    </source>
</evidence>
<dbReference type="InterPro" id="IPR011542">
    <property type="entry name" value="SUF_FeS_clus_asmbl_SufD"/>
</dbReference>
<gene>
    <name evidence="4" type="primary">sufD</name>
    <name evidence="4" type="ORF">C4F51_11955</name>
</gene>
<dbReference type="InterPro" id="IPR055346">
    <property type="entry name" value="Fe-S_cluster_assembly_SufBD"/>
</dbReference>
<feature type="domain" description="SUF system FeS cluster assembly SufBD N-terminal" evidence="3">
    <location>
        <begin position="15"/>
        <end position="156"/>
    </location>
</feature>
<dbReference type="Pfam" id="PF01458">
    <property type="entry name" value="SUFBD_core"/>
    <property type="match status" value="1"/>
</dbReference>
<comment type="caution">
    <text evidence="4">The sequence shown here is derived from an EMBL/GenBank/DDBJ whole genome shotgun (WGS) entry which is preliminary data.</text>
</comment>
<dbReference type="Pfam" id="PF19295">
    <property type="entry name" value="SufBD_N"/>
    <property type="match status" value="1"/>
</dbReference>
<dbReference type="GO" id="GO:0016226">
    <property type="term" value="P:iron-sulfur cluster assembly"/>
    <property type="evidence" value="ECO:0007669"/>
    <property type="project" value="InterPro"/>
</dbReference>
<dbReference type="PANTHER" id="PTHR43575">
    <property type="entry name" value="PROTEIN ABCI7, CHLOROPLASTIC"/>
    <property type="match status" value="1"/>
</dbReference>
<dbReference type="InterPro" id="IPR045595">
    <property type="entry name" value="SufBD_N"/>
</dbReference>
<protein>
    <submittedName>
        <fullName evidence="4">Fe-S cluster assembly protein SufD</fullName>
    </submittedName>
</protein>
<dbReference type="InterPro" id="IPR000825">
    <property type="entry name" value="SUF_FeS_clus_asmbl_SufBD_core"/>
</dbReference>
<dbReference type="Proteomes" id="UP000652567">
    <property type="component" value="Unassembled WGS sequence"/>
</dbReference>
<dbReference type="NCBIfam" id="TIGR01981">
    <property type="entry name" value="sufD"/>
    <property type="match status" value="1"/>
</dbReference>
<dbReference type="EMBL" id="PRDL01000001">
    <property type="protein sequence ID" value="MBE8717898.1"/>
    <property type="molecule type" value="Genomic_DNA"/>
</dbReference>
<sequence>MMSEFQELAIAFAAEQQSPAWLADFRRDAAQQWLNRAWPTRKTEAWQYTSLLPLQKAGVSGWSVAKQPADIDFVEVDATRLVFVDGIFSTELSDELPAEIVRFKDANSAQQDLINRYLGKIVDTERHVFSSLANAWVDDGVLVAVPKSVQLQKPVYVVHVSTSGVTPTVANQRLLVVTETGSALTVIEHFITTDEQQNGFVNSLSEIHVADNARVEHYRINLEQEGLIHIGGVHIDLHRSAHFRGFTIAQGSRLKRIDYQVNHRGEGASLDLQGIYLPRNNQVVDYHTNVQHMVPHCTSSEVFRGIIADSSRAVFNGRIYIHPHAQKTLAELSNKNLLTSAKAEIDTKPELEIYADDVRCAHGATVSQLNATALYYLQSRGVSRQEAEVMLSFGFINELLEQIQSSSVQDYLLPRIARLFGRDNELLQQIHHD</sequence>
<reference evidence="4" key="1">
    <citation type="submission" date="2018-07" db="EMBL/GenBank/DDBJ databases">
        <title>Genome assembly of strain Ka43.</title>
        <authorList>
            <person name="Kukolya J."/>
            <person name="Nagy I."/>
            <person name="Horvath B."/>
            <person name="Toth A."/>
        </authorList>
    </citation>
    <scope>NUCLEOTIDE SEQUENCE</scope>
    <source>
        <strain evidence="4">KB43</strain>
    </source>
</reference>
<dbReference type="SUPFAM" id="SSF101960">
    <property type="entry name" value="Stabilizer of iron transporter SufD"/>
    <property type="match status" value="1"/>
</dbReference>
<dbReference type="AlphaFoldDB" id="A0A928YW70"/>
<evidence type="ECO:0000259" key="2">
    <source>
        <dbReference type="Pfam" id="PF01458"/>
    </source>
</evidence>
<accession>A0A928YW70</accession>
<feature type="domain" description="SUF system FeS cluster assembly SufBD core" evidence="2">
    <location>
        <begin position="168"/>
        <end position="395"/>
    </location>
</feature>
<evidence type="ECO:0000313" key="4">
    <source>
        <dbReference type="EMBL" id="MBE8717898.1"/>
    </source>
</evidence>
<dbReference type="PANTHER" id="PTHR43575:SF1">
    <property type="entry name" value="PROTEIN ABCI7, CHLOROPLASTIC"/>
    <property type="match status" value="1"/>
</dbReference>
<keyword evidence="5" id="KW-1185">Reference proteome</keyword>
<organism evidence="4 5">
    <name type="scientific">Cellvibrio polysaccharolyticus</name>
    <dbReference type="NCBI Taxonomy" id="2082724"/>
    <lineage>
        <taxon>Bacteria</taxon>
        <taxon>Pseudomonadati</taxon>
        <taxon>Pseudomonadota</taxon>
        <taxon>Gammaproteobacteria</taxon>
        <taxon>Cellvibrionales</taxon>
        <taxon>Cellvibrionaceae</taxon>
        <taxon>Cellvibrio</taxon>
    </lineage>
</organism>
<evidence type="ECO:0000313" key="5">
    <source>
        <dbReference type="Proteomes" id="UP000652567"/>
    </source>
</evidence>
<name>A0A928YW70_9GAMM</name>
<comment type="similarity">
    <text evidence="1">Belongs to the iron-sulfur cluster assembly SufBD family.</text>
</comment>
<dbReference type="InterPro" id="IPR037284">
    <property type="entry name" value="SUF_FeS_clus_asmbl_SufBD_sf"/>
</dbReference>